<dbReference type="InterPro" id="IPR024987">
    <property type="entry name" value="DUF3889"/>
</dbReference>
<dbReference type="Gene3D" id="2.40.40.10">
    <property type="entry name" value="RlpA-like domain"/>
    <property type="match status" value="1"/>
</dbReference>
<sequence>MYHHQQNTQYPFGGYPYQPQAYYPPNRGHFPHLFHMWRQQPIRGQATWTEGGPVTQCGIPWSENSYMTVAVGGNAPYECGEAIKVRYPTTGRELIVTVVDRVPGYPANQINLHRQAFEALGANLDAGVINVEIIPSPNLEEEKWGKYLLEVTKIAYPGYNVVDYSFVNKTELSPTKVREVYDFVLQSPTEKIKIRGRVTYNPNTDRVLSFNLEEA</sequence>
<dbReference type="Proteomes" id="UP001145050">
    <property type="component" value="Unassembled WGS sequence"/>
</dbReference>
<dbReference type="SUPFAM" id="SSF50685">
    <property type="entry name" value="Barwin-like endoglucanases"/>
    <property type="match status" value="1"/>
</dbReference>
<evidence type="ECO:0000313" key="2">
    <source>
        <dbReference type="Proteomes" id="UP001145050"/>
    </source>
</evidence>
<name>A0A9X4AKL8_9BACI</name>
<dbReference type="RefSeq" id="WP_272434907.1">
    <property type="nucleotide sequence ID" value="NZ_JAMQKB010000001.1"/>
</dbReference>
<dbReference type="InterPro" id="IPR036908">
    <property type="entry name" value="RlpA-like_sf"/>
</dbReference>
<accession>A0A9X4AKL8</accession>
<organism evidence="1 2">
    <name type="scientific">Terrihalobacillus insolitus</name>
    <dbReference type="NCBI Taxonomy" id="2950438"/>
    <lineage>
        <taxon>Bacteria</taxon>
        <taxon>Bacillati</taxon>
        <taxon>Bacillota</taxon>
        <taxon>Bacilli</taxon>
        <taxon>Bacillales</taxon>
        <taxon>Bacillaceae</taxon>
        <taxon>Terrihalobacillus</taxon>
    </lineage>
</organism>
<proteinExistence type="predicted"/>
<protein>
    <submittedName>
        <fullName evidence="1">DUF3889 domain-containing protein</fullName>
    </submittedName>
</protein>
<dbReference type="Gene3D" id="3.10.450.390">
    <property type="entry name" value="Protein of unknown function DUF3889"/>
    <property type="match status" value="1"/>
</dbReference>
<comment type="caution">
    <text evidence="1">The sequence shown here is derived from an EMBL/GenBank/DDBJ whole genome shotgun (WGS) entry which is preliminary data.</text>
</comment>
<dbReference type="AlphaFoldDB" id="A0A9X4AKL8"/>
<keyword evidence="2" id="KW-1185">Reference proteome</keyword>
<reference evidence="1" key="1">
    <citation type="submission" date="2022-06" db="EMBL/GenBank/DDBJ databases">
        <title>Aquibacillus sp. a new bacterium isolated from soil saline samples.</title>
        <authorList>
            <person name="Galisteo C."/>
            <person name="De La Haba R."/>
            <person name="Sanchez-Porro C."/>
            <person name="Ventosa A."/>
        </authorList>
    </citation>
    <scope>NUCLEOTIDE SEQUENCE</scope>
    <source>
        <strain evidence="1">3ASR75-11</strain>
    </source>
</reference>
<dbReference type="EMBL" id="JAMQKB010000001">
    <property type="protein sequence ID" value="MDC3423236.1"/>
    <property type="molecule type" value="Genomic_DNA"/>
</dbReference>
<gene>
    <name evidence="1" type="ORF">NC797_01775</name>
</gene>
<dbReference type="CDD" id="cd22191">
    <property type="entry name" value="DPBB_RlpA_EXP_N-like"/>
    <property type="match status" value="1"/>
</dbReference>
<dbReference type="Pfam" id="PF13028">
    <property type="entry name" value="DUF3889"/>
    <property type="match status" value="1"/>
</dbReference>
<evidence type="ECO:0000313" key="1">
    <source>
        <dbReference type="EMBL" id="MDC3423236.1"/>
    </source>
</evidence>